<organism evidence="1 2">
    <name type="scientific">Kibdelosporangium lantanae</name>
    <dbReference type="NCBI Taxonomy" id="1497396"/>
    <lineage>
        <taxon>Bacteria</taxon>
        <taxon>Bacillati</taxon>
        <taxon>Actinomycetota</taxon>
        <taxon>Actinomycetes</taxon>
        <taxon>Pseudonocardiales</taxon>
        <taxon>Pseudonocardiaceae</taxon>
        <taxon>Kibdelosporangium</taxon>
    </lineage>
</organism>
<protein>
    <submittedName>
        <fullName evidence="1">Uncharacterized protein</fullName>
    </submittedName>
</protein>
<sequence length="97" mass="10485">MAVGGTADRLKFGPQVTATSLAVPYRPVADSGLPGGGFVPFSHSQGTVGARRARRQVPKMFQTDWSDSWRGAFRIELRAEAVGLAWRGWPVLPGTYP</sequence>
<proteinExistence type="predicted"/>
<gene>
    <name evidence="1" type="ORF">ACFQ1S_42715</name>
</gene>
<dbReference type="EMBL" id="JBHTIS010003879">
    <property type="protein sequence ID" value="MFD1051801.1"/>
    <property type="molecule type" value="Genomic_DNA"/>
</dbReference>
<reference evidence="2" key="1">
    <citation type="journal article" date="2019" name="Int. J. Syst. Evol. Microbiol.">
        <title>The Global Catalogue of Microorganisms (GCM) 10K type strain sequencing project: providing services to taxonomists for standard genome sequencing and annotation.</title>
        <authorList>
            <consortium name="The Broad Institute Genomics Platform"/>
            <consortium name="The Broad Institute Genome Sequencing Center for Infectious Disease"/>
            <person name="Wu L."/>
            <person name="Ma J."/>
        </authorList>
    </citation>
    <scope>NUCLEOTIDE SEQUENCE [LARGE SCALE GENOMIC DNA]</scope>
    <source>
        <strain evidence="2">JCM 31486</strain>
    </source>
</reference>
<evidence type="ECO:0000313" key="2">
    <source>
        <dbReference type="Proteomes" id="UP001597045"/>
    </source>
</evidence>
<dbReference type="Proteomes" id="UP001597045">
    <property type="component" value="Unassembled WGS sequence"/>
</dbReference>
<accession>A0ABW3MMI7</accession>
<comment type="caution">
    <text evidence="1">The sequence shown here is derived from an EMBL/GenBank/DDBJ whole genome shotgun (WGS) entry which is preliminary data.</text>
</comment>
<name>A0ABW3MMI7_9PSEU</name>
<keyword evidence="2" id="KW-1185">Reference proteome</keyword>
<evidence type="ECO:0000313" key="1">
    <source>
        <dbReference type="EMBL" id="MFD1051801.1"/>
    </source>
</evidence>
<feature type="non-terminal residue" evidence="1">
    <location>
        <position position="97"/>
    </location>
</feature>